<accession>A0A363UMK5</accession>
<dbReference type="CDD" id="cd08577">
    <property type="entry name" value="PI-PLCc_GDPD_SF_unchar3"/>
    <property type="match status" value="1"/>
</dbReference>
<dbReference type="InterPro" id="IPR017946">
    <property type="entry name" value="PLC-like_Pdiesterase_TIM-brl"/>
</dbReference>
<proteinExistence type="predicted"/>
<dbReference type="PANTHER" id="PTHR31571:SF1">
    <property type="entry name" value="ALTERED INHERITANCE OF MITOCHONDRIA PROTEIN 6"/>
    <property type="match status" value="1"/>
</dbReference>
<dbReference type="SUPFAM" id="SSF51695">
    <property type="entry name" value="PLC-like phosphodiesterases"/>
    <property type="match status" value="1"/>
</dbReference>
<dbReference type="EMBL" id="QEQK01000005">
    <property type="protein sequence ID" value="PWN56643.1"/>
    <property type="molecule type" value="Genomic_DNA"/>
</dbReference>
<evidence type="ECO:0000256" key="1">
    <source>
        <dbReference type="ARBA" id="ARBA00014286"/>
    </source>
</evidence>
<feature type="signal peptide" evidence="2">
    <location>
        <begin position="1"/>
        <end position="25"/>
    </location>
</feature>
<dbReference type="GO" id="GO:0008081">
    <property type="term" value="F:phosphoric diester hydrolase activity"/>
    <property type="evidence" value="ECO:0007669"/>
    <property type="project" value="InterPro"/>
</dbReference>
<dbReference type="PROSITE" id="PS51257">
    <property type="entry name" value="PROKAR_LIPOPROTEIN"/>
    <property type="match status" value="1"/>
</dbReference>
<dbReference type="AlphaFoldDB" id="A0A363UMK5"/>
<comment type="caution">
    <text evidence="3">The sequence shown here is derived from an EMBL/GenBank/DDBJ whole genome shotgun (WGS) entry which is preliminary data.</text>
</comment>
<dbReference type="Pfam" id="PF13653">
    <property type="entry name" value="GDPD_2"/>
    <property type="match status" value="1"/>
</dbReference>
<protein>
    <recommendedName>
        <fullName evidence="1">Altered inheritance of mitochondria protein 6</fullName>
    </recommendedName>
</protein>
<dbReference type="OrthoDB" id="9794455at2"/>
<feature type="chain" id="PRO_5017032822" description="Altered inheritance of mitochondria protein 6" evidence="2">
    <location>
        <begin position="26"/>
        <end position="300"/>
    </location>
</feature>
<dbReference type="InterPro" id="IPR051236">
    <property type="entry name" value="HAT_RTT109-like"/>
</dbReference>
<organism evidence="3 4">
    <name type="scientific">Abyssibacter profundi</name>
    <dbReference type="NCBI Taxonomy" id="2182787"/>
    <lineage>
        <taxon>Bacteria</taxon>
        <taxon>Pseudomonadati</taxon>
        <taxon>Pseudomonadota</taxon>
        <taxon>Gammaproteobacteria</taxon>
        <taxon>Chromatiales</taxon>
        <taxon>Oceanococcaceae</taxon>
        <taxon>Abyssibacter</taxon>
    </lineage>
</organism>
<evidence type="ECO:0000313" key="4">
    <source>
        <dbReference type="Proteomes" id="UP000251800"/>
    </source>
</evidence>
<keyword evidence="4" id="KW-1185">Reference proteome</keyword>
<dbReference type="Proteomes" id="UP000251800">
    <property type="component" value="Unassembled WGS sequence"/>
</dbReference>
<reference evidence="3 4" key="1">
    <citation type="submission" date="2018-05" db="EMBL/GenBank/DDBJ databases">
        <title>Abyssibacter profundi OUC007T gen. nov., sp. nov, a marine bacterium isolated from seawater of the Mariana Trench.</title>
        <authorList>
            <person name="Zhou S."/>
        </authorList>
    </citation>
    <scope>NUCLEOTIDE SEQUENCE [LARGE SCALE GENOMIC DNA]</scope>
    <source>
        <strain evidence="3 4">OUC007</strain>
    </source>
</reference>
<evidence type="ECO:0000313" key="3">
    <source>
        <dbReference type="EMBL" id="PWN56643.1"/>
    </source>
</evidence>
<dbReference type="PANTHER" id="PTHR31571">
    <property type="entry name" value="ALTERED INHERITANCE OF MITOCHONDRIA PROTEIN 6"/>
    <property type="match status" value="1"/>
</dbReference>
<sequence>MLRSTALTALSLLLAACGSSPLPVTDDVAPTTPPVDTGWQPLDQAHAHNDYEHDRPLFDALEHGFMSAEADVYVSPIARPGLGDDLYVAHDPQDIDPSRTLASLYLDPLYALYLDQAVIQPNQQQPFQLLIDFKTEAESTWAALEAELEPYADMLSRYENGLVTPGAVTVVISGNRPIDTLAAAGRRLAFIDGRLADLDDAPPVELFPLISDNWTNHFSWTGDGAMPAEESQRLDGIMQQAHSLGYRIRFWATPDSPGEARTAVWTRLADAGVHHLNTDDLAGLEAFLRSRQHPQHASAP</sequence>
<name>A0A363UMK5_9GAMM</name>
<dbReference type="InterPro" id="IPR039559">
    <property type="entry name" value="AIM6_PI-PLC-like_dom"/>
</dbReference>
<gene>
    <name evidence="3" type="ORF">DEH80_07470</name>
</gene>
<evidence type="ECO:0000256" key="2">
    <source>
        <dbReference type="SAM" id="SignalP"/>
    </source>
</evidence>
<dbReference type="RefSeq" id="WP_109719837.1">
    <property type="nucleotide sequence ID" value="NZ_QEQK01000005.1"/>
</dbReference>
<keyword evidence="2" id="KW-0732">Signal</keyword>
<dbReference type="GO" id="GO:0006629">
    <property type="term" value="P:lipid metabolic process"/>
    <property type="evidence" value="ECO:0007669"/>
    <property type="project" value="InterPro"/>
</dbReference>